<protein>
    <submittedName>
        <fullName evidence="3">Ig domain-containing protein</fullName>
    </submittedName>
</protein>
<dbReference type="InterPro" id="IPR015919">
    <property type="entry name" value="Cadherin-like_sf"/>
</dbReference>
<dbReference type="EMBL" id="JADPRT010000002">
    <property type="protein sequence ID" value="MBF9067551.1"/>
    <property type="molecule type" value="Genomic_DNA"/>
</dbReference>
<keyword evidence="1" id="KW-0732">Signal</keyword>
<evidence type="ECO:0000256" key="1">
    <source>
        <dbReference type="SAM" id="SignalP"/>
    </source>
</evidence>
<comment type="caution">
    <text evidence="3">The sequence shown here is derived from an EMBL/GenBank/DDBJ whole genome shotgun (WGS) entry which is preliminary data.</text>
</comment>
<dbReference type="Gene3D" id="2.60.40.10">
    <property type="entry name" value="Immunoglobulins"/>
    <property type="match status" value="1"/>
</dbReference>
<dbReference type="InterPro" id="IPR006644">
    <property type="entry name" value="Cadg"/>
</dbReference>
<evidence type="ECO:0000313" key="4">
    <source>
        <dbReference type="Proteomes" id="UP000657385"/>
    </source>
</evidence>
<dbReference type="InterPro" id="IPR013783">
    <property type="entry name" value="Ig-like_fold"/>
</dbReference>
<gene>
    <name evidence="3" type="ORF">I2501_05790</name>
</gene>
<evidence type="ECO:0000259" key="2">
    <source>
        <dbReference type="SMART" id="SM00736"/>
    </source>
</evidence>
<dbReference type="RefSeq" id="WP_196192721.1">
    <property type="nucleotide sequence ID" value="NZ_JADPRT010000002.1"/>
</dbReference>
<dbReference type="SUPFAM" id="SSF49313">
    <property type="entry name" value="Cadherin-like"/>
    <property type="match status" value="1"/>
</dbReference>
<proteinExistence type="predicted"/>
<name>A0A931FDG3_9ACTN</name>
<dbReference type="Pfam" id="PF05345">
    <property type="entry name" value="He_PIG"/>
    <property type="match status" value="1"/>
</dbReference>
<reference evidence="3" key="1">
    <citation type="submission" date="2020-11" db="EMBL/GenBank/DDBJ databases">
        <title>Isolation and identification of active actinomycetes.</title>
        <authorList>
            <person name="Yu B."/>
        </authorList>
    </citation>
    <scope>NUCLEOTIDE SEQUENCE</scope>
    <source>
        <strain evidence="3">NEAU-YB345</strain>
    </source>
</reference>
<dbReference type="Gene3D" id="2.60.120.260">
    <property type="entry name" value="Galactose-binding domain-like"/>
    <property type="match status" value="1"/>
</dbReference>
<dbReference type="GO" id="GO:0005509">
    <property type="term" value="F:calcium ion binding"/>
    <property type="evidence" value="ECO:0007669"/>
    <property type="project" value="InterPro"/>
</dbReference>
<feature type="signal peptide" evidence="1">
    <location>
        <begin position="1"/>
        <end position="33"/>
    </location>
</feature>
<dbReference type="GO" id="GO:0016020">
    <property type="term" value="C:membrane"/>
    <property type="evidence" value="ECO:0007669"/>
    <property type="project" value="InterPro"/>
</dbReference>
<dbReference type="Proteomes" id="UP000657385">
    <property type="component" value="Unassembled WGS sequence"/>
</dbReference>
<keyword evidence="4" id="KW-1185">Reference proteome</keyword>
<evidence type="ECO:0000313" key="3">
    <source>
        <dbReference type="EMBL" id="MBF9067551.1"/>
    </source>
</evidence>
<accession>A0A931FDG3</accession>
<organism evidence="3 4">
    <name type="scientific">Streptacidiphilus fuscans</name>
    <dbReference type="NCBI Taxonomy" id="2789292"/>
    <lineage>
        <taxon>Bacteria</taxon>
        <taxon>Bacillati</taxon>
        <taxon>Actinomycetota</taxon>
        <taxon>Actinomycetes</taxon>
        <taxon>Kitasatosporales</taxon>
        <taxon>Streptomycetaceae</taxon>
        <taxon>Streptacidiphilus</taxon>
    </lineage>
</organism>
<dbReference type="GO" id="GO:0005975">
    <property type="term" value="P:carbohydrate metabolic process"/>
    <property type="evidence" value="ECO:0007669"/>
    <property type="project" value="UniProtKB-ARBA"/>
</dbReference>
<feature type="domain" description="Dystroglycan-type cadherin-like" evidence="2">
    <location>
        <begin position="411"/>
        <end position="501"/>
    </location>
</feature>
<dbReference type="AlphaFoldDB" id="A0A931FDG3"/>
<sequence>MRNTRFRGAAVAGIASLSLAAAGLSFAASPALAASGGHHDSGQAHHNAAMVGGNATFSNEFNPYSSSLNASKTAGLKQYEAQQRNRLAHQATAAATGQETLSYGGGTDGVGVMSGHVKVYLIFDGNQWGTQSTNSKGDATFSGDVDGAAPVAQEMFKGIGTGGETWSADLTQWCDGASVTNGATSCPTNANFVPYQSGGVLAGVWNDNSAAEPSNATGNQLAQEAIKAAGHFGNTTAASNRYAYYVVLSPHGTDPDGYQDPNTGYCAWHDWNGDTTLSGGAATSPYGDIAFSNQPYNMDAGQNCGVGFINGASAGELDGYTMTLGHEWHEMMSDTYPAGGWTNHVSGSSYNGQENSDECAWLQPGTAGGAANVTMGTGTFAEQASWSNDTNSCAISHTILTHGGGTGGDTVTVTTPAGQNGTVGTAASLQVKASDSATGQTLTYAASGLPAGLSINSSTGLISGTPTAAGTSSVTVTVTDGTGAKGTATFSWTVAAAPTGCTSAQLLGNAGFETGTAAPWTTTAGVLNNSSQEPAHSGSWDAWLDGYGTAHTDTVSQTVKIPSGCKATLSYWQHIDTTQTDGTAHDTFVVTVNGNTVGSFSNLDANTGYTQESFDLSSYAGQSVTITFTGTQDGVANTSFVIDDTALNVS</sequence>
<dbReference type="SMART" id="SM00736">
    <property type="entry name" value="CADG"/>
    <property type="match status" value="1"/>
</dbReference>
<feature type="chain" id="PRO_5038592143" evidence="1">
    <location>
        <begin position="34"/>
        <end position="650"/>
    </location>
</feature>